<dbReference type="EMBL" id="AFVZ01000001">
    <property type="protein sequence ID" value="EHN59799.1"/>
    <property type="molecule type" value="Genomic_DNA"/>
</dbReference>
<proteinExistence type="predicted"/>
<evidence type="ECO:0000313" key="1">
    <source>
        <dbReference type="EMBL" id="EHN59799.1"/>
    </source>
</evidence>
<reference evidence="1 2" key="1">
    <citation type="journal article" date="2012" name="PLoS ONE">
        <title>Functional divergence in the genus oenococcus as predicted by genome sequencing of the newly-described species, Oenococcus kitaharae.</title>
        <authorList>
            <person name="Borneman A.R."/>
            <person name="McCarthy J.M."/>
            <person name="Chambers P.J."/>
            <person name="Bartowsky E.J."/>
        </authorList>
    </citation>
    <scope>NUCLEOTIDE SEQUENCE [LARGE SCALE GENOMIC DNA]</scope>
    <source>
        <strain evidence="2">DSM17330</strain>
    </source>
</reference>
<comment type="caution">
    <text evidence="1">The sequence shown here is derived from an EMBL/GenBank/DDBJ whole genome shotgun (WGS) entry which is preliminary data.</text>
</comment>
<name>G9WGH3_9LACO</name>
<evidence type="ECO:0000313" key="2">
    <source>
        <dbReference type="Proteomes" id="UP000004959"/>
    </source>
</evidence>
<gene>
    <name evidence="1" type="ORF">OKIT_1724</name>
</gene>
<keyword evidence="2" id="KW-1185">Reference proteome</keyword>
<sequence length="51" mass="5762">MIYLQQHIFNSPYRLVANKTSIQGWLTAALTFLRENLTISSAKRATSCESS</sequence>
<dbReference type="Proteomes" id="UP000004959">
    <property type="component" value="Chromosome"/>
</dbReference>
<dbReference type="HOGENOM" id="CLU_3101551_0_0_9"/>
<dbReference type="AlphaFoldDB" id="G9WGH3"/>
<accession>G9WGH3</accession>
<organism evidence="1 2">
    <name type="scientific">Oenococcus kitaharae DSM 17330</name>
    <dbReference type="NCBI Taxonomy" id="1045004"/>
    <lineage>
        <taxon>Bacteria</taxon>
        <taxon>Bacillati</taxon>
        <taxon>Bacillota</taxon>
        <taxon>Bacilli</taxon>
        <taxon>Lactobacillales</taxon>
        <taxon>Lactobacillaceae</taxon>
        <taxon>Oenococcus</taxon>
    </lineage>
</organism>
<protein>
    <submittedName>
        <fullName evidence="1">Putative bacteriocin (BAGEL)</fullName>
    </submittedName>
</protein>